<dbReference type="InterPro" id="IPR036291">
    <property type="entry name" value="NAD(P)-bd_dom_sf"/>
</dbReference>
<comment type="similarity">
    <text evidence="1 3">Belongs to the short-chain dehydrogenases/reductases (SDR) family.</text>
</comment>
<dbReference type="NCBIfam" id="NF004197">
    <property type="entry name" value="PRK05653.1-1"/>
    <property type="match status" value="1"/>
</dbReference>
<evidence type="ECO:0000256" key="3">
    <source>
        <dbReference type="RuleBase" id="RU366074"/>
    </source>
</evidence>
<dbReference type="RefSeq" id="WP_341397196.1">
    <property type="nucleotide sequence ID" value="NZ_JBBUTI010000001.1"/>
</dbReference>
<dbReference type="InterPro" id="IPR050259">
    <property type="entry name" value="SDR"/>
</dbReference>
<organism evidence="5 6">
    <name type="scientific">Ideonella margarita</name>
    <dbReference type="NCBI Taxonomy" id="2984191"/>
    <lineage>
        <taxon>Bacteria</taxon>
        <taxon>Pseudomonadati</taxon>
        <taxon>Pseudomonadota</taxon>
        <taxon>Betaproteobacteria</taxon>
        <taxon>Burkholderiales</taxon>
        <taxon>Sphaerotilaceae</taxon>
        <taxon>Ideonella</taxon>
    </lineage>
</organism>
<comment type="function">
    <text evidence="3">Catalyzes the NADPH-dependent reduction of beta-ketoacyl-ACP substrates to beta-hydroxyacyl-ACP products, the first reductive step in the elongation cycle of fatty acid biosynthesis.</text>
</comment>
<comment type="catalytic activity">
    <reaction evidence="3">
        <text>a (3R)-hydroxyacyl-[ACP] + NADP(+) = a 3-oxoacyl-[ACP] + NADPH + H(+)</text>
        <dbReference type="Rhea" id="RHEA:17397"/>
        <dbReference type="Rhea" id="RHEA-COMP:9916"/>
        <dbReference type="Rhea" id="RHEA-COMP:9945"/>
        <dbReference type="ChEBI" id="CHEBI:15378"/>
        <dbReference type="ChEBI" id="CHEBI:57783"/>
        <dbReference type="ChEBI" id="CHEBI:58349"/>
        <dbReference type="ChEBI" id="CHEBI:78776"/>
        <dbReference type="ChEBI" id="CHEBI:78827"/>
        <dbReference type="EC" id="1.1.1.100"/>
    </reaction>
</comment>
<dbReference type="NCBIfam" id="NF009466">
    <property type="entry name" value="PRK12826.1-2"/>
    <property type="match status" value="1"/>
</dbReference>
<dbReference type="Gene3D" id="3.40.50.720">
    <property type="entry name" value="NAD(P)-binding Rossmann-like Domain"/>
    <property type="match status" value="1"/>
</dbReference>
<dbReference type="SMART" id="SM00822">
    <property type="entry name" value="PKS_KR"/>
    <property type="match status" value="1"/>
</dbReference>
<evidence type="ECO:0000256" key="1">
    <source>
        <dbReference type="ARBA" id="ARBA00006484"/>
    </source>
</evidence>
<reference evidence="5 6" key="1">
    <citation type="submission" date="2024-04" db="EMBL/GenBank/DDBJ databases">
        <title>Novel species of the genus Ideonella isolated from streams.</title>
        <authorList>
            <person name="Lu H."/>
        </authorList>
    </citation>
    <scope>NUCLEOTIDE SEQUENCE [LARGE SCALE GENOMIC DNA]</scope>
    <source>
        <strain evidence="5 6">LYT19W</strain>
    </source>
</reference>
<dbReference type="GO" id="GO:0004316">
    <property type="term" value="F:3-oxoacyl-[acyl-carrier-protein] reductase (NADPH) activity"/>
    <property type="evidence" value="ECO:0007669"/>
    <property type="project" value="UniProtKB-EC"/>
</dbReference>
<keyword evidence="3" id="KW-0275">Fatty acid biosynthesis</keyword>
<dbReference type="NCBIfam" id="NF005559">
    <property type="entry name" value="PRK07231.1"/>
    <property type="match status" value="1"/>
</dbReference>
<evidence type="ECO:0000256" key="2">
    <source>
        <dbReference type="ARBA" id="ARBA00023002"/>
    </source>
</evidence>
<dbReference type="NCBIfam" id="NF009464">
    <property type="entry name" value="PRK12824.1"/>
    <property type="match status" value="1"/>
</dbReference>
<dbReference type="PANTHER" id="PTHR42879:SF2">
    <property type="entry name" value="3-OXOACYL-[ACYL-CARRIER-PROTEIN] REDUCTASE FABG"/>
    <property type="match status" value="1"/>
</dbReference>
<name>A0ABU9C280_9BURK</name>
<dbReference type="PRINTS" id="PR00080">
    <property type="entry name" value="SDRFAMILY"/>
</dbReference>
<keyword evidence="3" id="KW-0444">Lipid biosynthesis</keyword>
<keyword evidence="3" id="KW-0443">Lipid metabolism</keyword>
<comment type="caution">
    <text evidence="5">The sequence shown here is derived from an EMBL/GenBank/DDBJ whole genome shotgun (WGS) entry which is preliminary data.</text>
</comment>
<keyword evidence="2 3" id="KW-0560">Oxidoreductase</keyword>
<dbReference type="InterPro" id="IPR011284">
    <property type="entry name" value="3oxo_ACP_reduc"/>
</dbReference>
<keyword evidence="3" id="KW-0276">Fatty acid metabolism</keyword>
<keyword evidence="6" id="KW-1185">Reference proteome</keyword>
<evidence type="ECO:0000313" key="6">
    <source>
        <dbReference type="Proteomes" id="UP001379945"/>
    </source>
</evidence>
<dbReference type="SUPFAM" id="SSF51735">
    <property type="entry name" value="NAD(P)-binding Rossmann-fold domains"/>
    <property type="match status" value="1"/>
</dbReference>
<dbReference type="InterPro" id="IPR057326">
    <property type="entry name" value="KR_dom"/>
</dbReference>
<comment type="pathway">
    <text evidence="3">Lipid metabolism; fatty acid biosynthesis.</text>
</comment>
<dbReference type="CDD" id="cd05333">
    <property type="entry name" value="BKR_SDR_c"/>
    <property type="match status" value="1"/>
</dbReference>
<evidence type="ECO:0000259" key="4">
    <source>
        <dbReference type="SMART" id="SM00822"/>
    </source>
</evidence>
<dbReference type="InterPro" id="IPR002347">
    <property type="entry name" value="SDR_fam"/>
</dbReference>
<dbReference type="NCBIfam" id="TIGR01830">
    <property type="entry name" value="3oxo_ACP_reduc"/>
    <property type="match status" value="1"/>
</dbReference>
<dbReference type="Pfam" id="PF13561">
    <property type="entry name" value="adh_short_C2"/>
    <property type="match status" value="1"/>
</dbReference>
<dbReference type="InterPro" id="IPR020904">
    <property type="entry name" value="Sc_DH/Rdtase_CS"/>
</dbReference>
<dbReference type="PRINTS" id="PR00081">
    <property type="entry name" value="GDHRDH"/>
</dbReference>
<comment type="subunit">
    <text evidence="3">Homotetramer.</text>
</comment>
<proteinExistence type="inferred from homology"/>
<evidence type="ECO:0000313" key="5">
    <source>
        <dbReference type="EMBL" id="MEK8045046.1"/>
    </source>
</evidence>
<dbReference type="PANTHER" id="PTHR42879">
    <property type="entry name" value="3-OXOACYL-(ACYL-CARRIER-PROTEIN) REDUCTASE"/>
    <property type="match status" value="1"/>
</dbReference>
<gene>
    <name evidence="5" type="primary">fabG</name>
    <name evidence="5" type="ORF">AACH00_01650</name>
</gene>
<keyword evidence="3" id="KW-0521">NADP</keyword>
<dbReference type="PROSITE" id="PS00061">
    <property type="entry name" value="ADH_SHORT"/>
    <property type="match status" value="1"/>
</dbReference>
<dbReference type="EC" id="1.1.1.100" evidence="3"/>
<sequence>MSEASSTPAQIALVTGASRGIGRSIALGLAAQGYKVIGTATSDAGAASITEALAAYPGSKGLTLNVNDAAGVDAAIEAIVKEHGALHVLVNNAGITRDTLAMRMKDDDWDAVLDTNLKAVFRMSRAVMRPMMKQRYGRIINITSVVGASGNPGQANYAAAKAGVAGMTRALARELGSRNITVNCVAPGFIATDMTETLPEAQKAALLQQIPLQRLGQPGEIAHAVVFLASPEAGYITGSELHVNGGMFMN</sequence>
<dbReference type="Proteomes" id="UP001379945">
    <property type="component" value="Unassembled WGS sequence"/>
</dbReference>
<dbReference type="EMBL" id="JBBUTI010000001">
    <property type="protein sequence ID" value="MEK8045046.1"/>
    <property type="molecule type" value="Genomic_DNA"/>
</dbReference>
<accession>A0ABU9C280</accession>
<feature type="domain" description="Ketoreductase" evidence="4">
    <location>
        <begin position="10"/>
        <end position="193"/>
    </location>
</feature>
<protein>
    <recommendedName>
        <fullName evidence="3">3-oxoacyl-[acyl-carrier-protein] reductase</fullName>
        <ecNumber evidence="3">1.1.1.100</ecNumber>
    </recommendedName>
</protein>